<keyword evidence="3 6" id="KW-0812">Transmembrane</keyword>
<dbReference type="GO" id="GO:0005886">
    <property type="term" value="C:plasma membrane"/>
    <property type="evidence" value="ECO:0007669"/>
    <property type="project" value="UniProtKB-SubCell"/>
</dbReference>
<evidence type="ECO:0000313" key="7">
    <source>
        <dbReference type="EMBL" id="HIS83591.1"/>
    </source>
</evidence>
<dbReference type="EMBL" id="DVJO01000178">
    <property type="protein sequence ID" value="HIS83591.1"/>
    <property type="molecule type" value="Genomic_DNA"/>
</dbReference>
<dbReference type="AlphaFoldDB" id="A0A9D1FY39"/>
<accession>A0A9D1FY39</accession>
<evidence type="ECO:0000313" key="8">
    <source>
        <dbReference type="Proteomes" id="UP000824139"/>
    </source>
</evidence>
<sequence>MENALIILFGLTMLYMAATSRLMAHIRILVLQGILLFLICWFGMEKTEVFNFLFLTFETLIVKALIIPAFLNKIVKQTHEYRDMEANIPHFYCLFISSVILFGGFLISDLNFPGIKMINPVYFGVSIAVIIISLILITIKHKILTNVIEFITMENGIFLLSLSVAKEMPVIVNLGVLLDLFIAVFILGLLVNRINREFEGLEVTQLSDLKDCEYDD</sequence>
<keyword evidence="5 6" id="KW-0472">Membrane</keyword>
<reference evidence="7" key="1">
    <citation type="submission" date="2020-10" db="EMBL/GenBank/DDBJ databases">
        <authorList>
            <person name="Gilroy R."/>
        </authorList>
    </citation>
    <scope>NUCLEOTIDE SEQUENCE</scope>
    <source>
        <strain evidence="7">CHK152-2994</strain>
    </source>
</reference>
<feature type="transmembrane region" description="Helical" evidence="6">
    <location>
        <begin position="171"/>
        <end position="191"/>
    </location>
</feature>
<keyword evidence="2" id="KW-1003">Cell membrane</keyword>
<organism evidence="7 8">
    <name type="scientific">Candidatus Scatenecus faecavium</name>
    <dbReference type="NCBI Taxonomy" id="2840915"/>
    <lineage>
        <taxon>Bacteria</taxon>
        <taxon>Candidatus Scatenecus</taxon>
    </lineage>
</organism>
<gene>
    <name evidence="7" type="ORF">IAD41_08325</name>
</gene>
<dbReference type="PANTHER" id="PTHR38601:SF1">
    <property type="entry name" value="HYDROGENASE-4 COMPONENT E"/>
    <property type="match status" value="1"/>
</dbReference>
<feature type="transmembrane region" description="Helical" evidence="6">
    <location>
        <begin position="91"/>
        <end position="108"/>
    </location>
</feature>
<dbReference type="Proteomes" id="UP000824139">
    <property type="component" value="Unassembled WGS sequence"/>
</dbReference>
<feature type="transmembrane region" description="Helical" evidence="6">
    <location>
        <begin position="50"/>
        <end position="71"/>
    </location>
</feature>
<comment type="subcellular location">
    <subcellularLocation>
        <location evidence="1">Cell membrane</location>
        <topology evidence="1">Multi-pass membrane protein</topology>
    </subcellularLocation>
</comment>
<keyword evidence="4 6" id="KW-1133">Transmembrane helix</keyword>
<comment type="caution">
    <text evidence="7">The sequence shown here is derived from an EMBL/GenBank/DDBJ whole genome shotgun (WGS) entry which is preliminary data.</text>
</comment>
<evidence type="ECO:0000256" key="6">
    <source>
        <dbReference type="SAM" id="Phobius"/>
    </source>
</evidence>
<name>A0A9D1FY39_9BACT</name>
<evidence type="ECO:0000256" key="3">
    <source>
        <dbReference type="ARBA" id="ARBA00022692"/>
    </source>
</evidence>
<proteinExistence type="predicted"/>
<feature type="transmembrane region" description="Helical" evidence="6">
    <location>
        <begin position="120"/>
        <end position="139"/>
    </location>
</feature>
<dbReference type="PANTHER" id="PTHR38601">
    <property type="entry name" value="HYDROGENASE-4 COMPONENT E"/>
    <property type="match status" value="1"/>
</dbReference>
<evidence type="ECO:0000256" key="2">
    <source>
        <dbReference type="ARBA" id="ARBA00022475"/>
    </source>
</evidence>
<evidence type="ECO:0000256" key="4">
    <source>
        <dbReference type="ARBA" id="ARBA00022989"/>
    </source>
</evidence>
<evidence type="ECO:0000256" key="5">
    <source>
        <dbReference type="ARBA" id="ARBA00023136"/>
    </source>
</evidence>
<protein>
    <submittedName>
        <fullName evidence="7">Uncharacterized protein</fullName>
    </submittedName>
</protein>
<evidence type="ECO:0000256" key="1">
    <source>
        <dbReference type="ARBA" id="ARBA00004651"/>
    </source>
</evidence>
<reference evidence="7" key="2">
    <citation type="journal article" date="2021" name="PeerJ">
        <title>Extensive microbial diversity within the chicken gut microbiome revealed by metagenomics and culture.</title>
        <authorList>
            <person name="Gilroy R."/>
            <person name="Ravi A."/>
            <person name="Getino M."/>
            <person name="Pursley I."/>
            <person name="Horton D.L."/>
            <person name="Alikhan N.F."/>
            <person name="Baker D."/>
            <person name="Gharbi K."/>
            <person name="Hall N."/>
            <person name="Watson M."/>
            <person name="Adriaenssens E.M."/>
            <person name="Foster-Nyarko E."/>
            <person name="Jarju S."/>
            <person name="Secka A."/>
            <person name="Antonio M."/>
            <person name="Oren A."/>
            <person name="Chaudhuri R.R."/>
            <person name="La Ragione R."/>
            <person name="Hildebrand F."/>
            <person name="Pallen M.J."/>
        </authorList>
    </citation>
    <scope>NUCLEOTIDE SEQUENCE</scope>
    <source>
        <strain evidence="7">CHK152-2994</strain>
    </source>
</reference>
<feature type="transmembrane region" description="Helical" evidence="6">
    <location>
        <begin position="28"/>
        <end position="44"/>
    </location>
</feature>
<dbReference type="InterPro" id="IPR038730">
    <property type="entry name" value="HyfE-like"/>
</dbReference>